<dbReference type="InterPro" id="IPR013848">
    <property type="entry name" value="Methylthiotransferase_N"/>
</dbReference>
<evidence type="ECO:0000256" key="7">
    <source>
        <dbReference type="ARBA" id="ARBA00023014"/>
    </source>
</evidence>
<keyword evidence="7" id="KW-0411">Iron-sulfur</keyword>
<dbReference type="Gene3D" id="3.80.30.20">
    <property type="entry name" value="tm_1862 like domain"/>
    <property type="match status" value="1"/>
</dbReference>
<feature type="non-terminal residue" evidence="10">
    <location>
        <position position="241"/>
    </location>
</feature>
<evidence type="ECO:0000256" key="4">
    <source>
        <dbReference type="ARBA" id="ARBA00022691"/>
    </source>
</evidence>
<organism evidence="10">
    <name type="scientific">marine sediment metagenome</name>
    <dbReference type="NCBI Taxonomy" id="412755"/>
    <lineage>
        <taxon>unclassified sequences</taxon>
        <taxon>metagenomes</taxon>
        <taxon>ecological metagenomes</taxon>
    </lineage>
</organism>
<dbReference type="SFLD" id="SFLDS00029">
    <property type="entry name" value="Radical_SAM"/>
    <property type="match status" value="1"/>
</dbReference>
<dbReference type="Gene3D" id="3.40.50.12160">
    <property type="entry name" value="Methylthiotransferase, N-terminal domain"/>
    <property type="match status" value="1"/>
</dbReference>
<evidence type="ECO:0000256" key="2">
    <source>
        <dbReference type="ARBA" id="ARBA00022485"/>
    </source>
</evidence>
<feature type="domain" description="MTTase N-terminal" evidence="8">
    <location>
        <begin position="1"/>
        <end position="111"/>
    </location>
</feature>
<reference evidence="10" key="1">
    <citation type="journal article" date="2014" name="Front. Microbiol.">
        <title>High frequency of phylogenetically diverse reductive dehalogenase-homologous genes in deep subseafloor sedimentary metagenomes.</title>
        <authorList>
            <person name="Kawai M."/>
            <person name="Futagami T."/>
            <person name="Toyoda A."/>
            <person name="Takaki Y."/>
            <person name="Nishi S."/>
            <person name="Hori S."/>
            <person name="Arai W."/>
            <person name="Tsubouchi T."/>
            <person name="Morono Y."/>
            <person name="Uchiyama I."/>
            <person name="Ito T."/>
            <person name="Fujiyama A."/>
            <person name="Inagaki F."/>
            <person name="Takami H."/>
        </authorList>
    </citation>
    <scope>NUCLEOTIDE SEQUENCE</scope>
    <source>
        <strain evidence="10">Expedition CK06-06</strain>
    </source>
</reference>
<dbReference type="PROSITE" id="PS51449">
    <property type="entry name" value="MTTASE_N"/>
    <property type="match status" value="1"/>
</dbReference>
<evidence type="ECO:0000313" key="10">
    <source>
        <dbReference type="EMBL" id="GAI92257.1"/>
    </source>
</evidence>
<gene>
    <name evidence="10" type="ORF">S12H4_40339</name>
</gene>
<keyword evidence="3" id="KW-0808">Transferase</keyword>
<dbReference type="GO" id="GO:0051539">
    <property type="term" value="F:4 iron, 4 sulfur cluster binding"/>
    <property type="evidence" value="ECO:0007669"/>
    <property type="project" value="UniProtKB-KW"/>
</dbReference>
<feature type="domain" description="Radical SAM core" evidence="9">
    <location>
        <begin position="124"/>
        <end position="241"/>
    </location>
</feature>
<evidence type="ECO:0000256" key="1">
    <source>
        <dbReference type="ARBA" id="ARBA00001966"/>
    </source>
</evidence>
<comment type="caution">
    <text evidence="10">The sequence shown here is derived from an EMBL/GenBank/DDBJ whole genome shotgun (WGS) entry which is preliminary data.</text>
</comment>
<dbReference type="PANTHER" id="PTHR11918:SF45">
    <property type="entry name" value="THREONYLCARBAMOYLADENOSINE TRNA METHYLTHIOTRANSFERASE"/>
    <property type="match status" value="1"/>
</dbReference>
<evidence type="ECO:0000259" key="9">
    <source>
        <dbReference type="PROSITE" id="PS51918"/>
    </source>
</evidence>
<evidence type="ECO:0000256" key="3">
    <source>
        <dbReference type="ARBA" id="ARBA00022679"/>
    </source>
</evidence>
<dbReference type="InterPro" id="IPR038135">
    <property type="entry name" value="Methylthiotransferase_N_sf"/>
</dbReference>
<dbReference type="AlphaFoldDB" id="X1SGV4"/>
<accession>X1SGV4</accession>
<proteinExistence type="predicted"/>
<keyword evidence="6" id="KW-0408">Iron</keyword>
<dbReference type="InterPro" id="IPR023404">
    <property type="entry name" value="rSAM_horseshoe"/>
</dbReference>
<dbReference type="PROSITE" id="PS51918">
    <property type="entry name" value="RADICAL_SAM"/>
    <property type="match status" value="1"/>
</dbReference>
<sequence length="241" mass="26873">MKVYLEVYGCTANKSDASLVKGILKENDYEIVEEIEDADSIVILTCTVIDTTEQRMLSRLKGFKKTGKKIIVAGCMASVQSDIVKSIIPDALLLPPQYSHHIVELLNGEKPVFMEKNKTLFSKYFEGVVAPVSIAEGCMFSCSYCITSLARGKLRSFPIDEIKKDVCSAINKDCKEIQLTAQDTSSYGLDTGHDLGDLLRNVSTIKGDYRIRVGMMNPFTCLKNLDSIIKGFENPKIYRFL</sequence>
<comment type="cofactor">
    <cofactor evidence="1">
        <name>[4Fe-4S] cluster</name>
        <dbReference type="ChEBI" id="CHEBI:49883"/>
    </cofactor>
</comment>
<dbReference type="Pfam" id="PF00919">
    <property type="entry name" value="UPF0004"/>
    <property type="match status" value="1"/>
</dbReference>
<dbReference type="EMBL" id="BARW01024469">
    <property type="protein sequence ID" value="GAI92257.1"/>
    <property type="molecule type" value="Genomic_DNA"/>
</dbReference>
<dbReference type="InterPro" id="IPR020612">
    <property type="entry name" value="Methylthiotransferase_CS"/>
</dbReference>
<evidence type="ECO:0000256" key="5">
    <source>
        <dbReference type="ARBA" id="ARBA00022723"/>
    </source>
</evidence>
<dbReference type="InterPro" id="IPR058240">
    <property type="entry name" value="rSAM_sf"/>
</dbReference>
<name>X1SGV4_9ZZZZ</name>
<dbReference type="PROSITE" id="PS01278">
    <property type="entry name" value="MTTASE_RADICAL"/>
    <property type="match status" value="1"/>
</dbReference>
<protein>
    <submittedName>
        <fullName evidence="10">Uncharacterized protein</fullName>
    </submittedName>
</protein>
<dbReference type="PANTHER" id="PTHR11918">
    <property type="entry name" value="RADICAL SAM PROTEINS"/>
    <property type="match status" value="1"/>
</dbReference>
<dbReference type="SUPFAM" id="SSF102114">
    <property type="entry name" value="Radical SAM enzymes"/>
    <property type="match status" value="1"/>
</dbReference>
<dbReference type="FunFam" id="3.40.50.12160:FF:000003">
    <property type="entry name" value="CDK5 regulatory subunit-associated protein 1"/>
    <property type="match status" value="1"/>
</dbReference>
<keyword evidence="5" id="KW-0479">Metal-binding</keyword>
<evidence type="ECO:0000259" key="8">
    <source>
        <dbReference type="PROSITE" id="PS51449"/>
    </source>
</evidence>
<keyword evidence="2" id="KW-0004">4Fe-4S</keyword>
<dbReference type="GO" id="GO:0035598">
    <property type="term" value="F:tRNA (N(6)-L-threonylcarbamoyladenosine(37)-C(2))-methylthiotransferase activity"/>
    <property type="evidence" value="ECO:0007669"/>
    <property type="project" value="TreeGrafter"/>
</dbReference>
<keyword evidence="4" id="KW-0949">S-adenosyl-L-methionine</keyword>
<dbReference type="InterPro" id="IPR007197">
    <property type="entry name" value="rSAM"/>
</dbReference>
<dbReference type="GO" id="GO:0046872">
    <property type="term" value="F:metal ion binding"/>
    <property type="evidence" value="ECO:0007669"/>
    <property type="project" value="UniProtKB-KW"/>
</dbReference>
<evidence type="ECO:0000256" key="6">
    <source>
        <dbReference type="ARBA" id="ARBA00023004"/>
    </source>
</evidence>